<evidence type="ECO:0000313" key="1">
    <source>
        <dbReference type="EMBL" id="KAG2596042.1"/>
    </source>
</evidence>
<reference evidence="1" key="1">
    <citation type="submission" date="2020-05" db="EMBL/GenBank/DDBJ databases">
        <title>WGS assembly of Panicum virgatum.</title>
        <authorList>
            <person name="Lovell J.T."/>
            <person name="Jenkins J."/>
            <person name="Shu S."/>
            <person name="Juenger T.E."/>
            <person name="Schmutz J."/>
        </authorList>
    </citation>
    <scope>NUCLEOTIDE SEQUENCE</scope>
    <source>
        <strain evidence="1">AP13</strain>
    </source>
</reference>
<proteinExistence type="predicted"/>
<dbReference type="Proteomes" id="UP000823388">
    <property type="component" value="Chromosome 5K"/>
</dbReference>
<keyword evidence="2" id="KW-1185">Reference proteome</keyword>
<accession>A0A8T0SA41</accession>
<protein>
    <submittedName>
        <fullName evidence="1">Uncharacterized protein</fullName>
    </submittedName>
</protein>
<dbReference type="AlphaFoldDB" id="A0A8T0SA41"/>
<comment type="caution">
    <text evidence="1">The sequence shown here is derived from an EMBL/GenBank/DDBJ whole genome shotgun (WGS) entry which is preliminary data.</text>
</comment>
<sequence length="163" mass="17729">MATDELRSPQRPRRVIRAAAAWAAALSVAATLAFLLVAGRGPLPSACCGTSRSRHRPSSSPPDPVELTIVAAAHHKGAGTPPCHTSSFFRPLLRAKTRRRSVPGREPAGVPPADGLRRRVAQLAHPSRGRRLVRHRTQLLRPQDDLPRLIQVHAETHQLHGHS</sequence>
<organism evidence="1 2">
    <name type="scientific">Panicum virgatum</name>
    <name type="common">Blackwell switchgrass</name>
    <dbReference type="NCBI Taxonomy" id="38727"/>
    <lineage>
        <taxon>Eukaryota</taxon>
        <taxon>Viridiplantae</taxon>
        <taxon>Streptophyta</taxon>
        <taxon>Embryophyta</taxon>
        <taxon>Tracheophyta</taxon>
        <taxon>Spermatophyta</taxon>
        <taxon>Magnoliopsida</taxon>
        <taxon>Liliopsida</taxon>
        <taxon>Poales</taxon>
        <taxon>Poaceae</taxon>
        <taxon>PACMAD clade</taxon>
        <taxon>Panicoideae</taxon>
        <taxon>Panicodae</taxon>
        <taxon>Paniceae</taxon>
        <taxon>Panicinae</taxon>
        <taxon>Panicum</taxon>
        <taxon>Panicum sect. Hiantes</taxon>
    </lineage>
</organism>
<gene>
    <name evidence="1" type="ORF">PVAP13_5KG127687</name>
</gene>
<name>A0A8T0SA41_PANVG</name>
<dbReference type="EMBL" id="CM029045">
    <property type="protein sequence ID" value="KAG2596042.1"/>
    <property type="molecule type" value="Genomic_DNA"/>
</dbReference>
<evidence type="ECO:0000313" key="2">
    <source>
        <dbReference type="Proteomes" id="UP000823388"/>
    </source>
</evidence>